<evidence type="ECO:0000256" key="2">
    <source>
        <dbReference type="ARBA" id="ARBA00023002"/>
    </source>
</evidence>
<evidence type="ECO:0000256" key="1">
    <source>
        <dbReference type="ARBA" id="ARBA00005854"/>
    </source>
</evidence>
<evidence type="ECO:0000313" key="7">
    <source>
        <dbReference type="EMBL" id="KFX44059.1"/>
    </source>
</evidence>
<dbReference type="Gene3D" id="3.40.50.720">
    <property type="entry name" value="NAD(P)-binding Rossmann-like Domain"/>
    <property type="match status" value="2"/>
</dbReference>
<feature type="domain" description="D-isomer specific 2-hydroxyacid dehydrogenase catalytic" evidence="5">
    <location>
        <begin position="34"/>
        <end position="334"/>
    </location>
</feature>
<proteinExistence type="inferred from homology"/>
<dbReference type="HOGENOM" id="CLU_019796_1_3_1"/>
<dbReference type="PANTHER" id="PTHR43761">
    <property type="entry name" value="D-ISOMER SPECIFIC 2-HYDROXYACID DEHYDROGENASE FAMILY PROTEIN (AFU_ORTHOLOGUE AFUA_1G13630)"/>
    <property type="match status" value="1"/>
</dbReference>
<dbReference type="AlphaFoldDB" id="A0A093V262"/>
<dbReference type="eggNOG" id="KOG0068">
    <property type="taxonomic scope" value="Eukaryota"/>
</dbReference>
<dbReference type="GO" id="GO:0016616">
    <property type="term" value="F:oxidoreductase activity, acting on the CH-OH group of donors, NAD or NADP as acceptor"/>
    <property type="evidence" value="ECO:0007669"/>
    <property type="project" value="InterPro"/>
</dbReference>
<comment type="similarity">
    <text evidence="1 4">Belongs to the D-isomer specific 2-hydroxyacid dehydrogenase family.</text>
</comment>
<keyword evidence="3" id="KW-0520">NAD</keyword>
<organism evidence="7">
    <name type="scientific">Talaromyces marneffei PM1</name>
    <dbReference type="NCBI Taxonomy" id="1077442"/>
    <lineage>
        <taxon>Eukaryota</taxon>
        <taxon>Fungi</taxon>
        <taxon>Dikarya</taxon>
        <taxon>Ascomycota</taxon>
        <taxon>Pezizomycotina</taxon>
        <taxon>Eurotiomycetes</taxon>
        <taxon>Eurotiomycetidae</taxon>
        <taxon>Eurotiales</taxon>
        <taxon>Trichocomaceae</taxon>
        <taxon>Talaromyces</taxon>
        <taxon>Talaromyces sect. Talaromyces</taxon>
    </lineage>
</organism>
<evidence type="ECO:0000256" key="4">
    <source>
        <dbReference type="RuleBase" id="RU003719"/>
    </source>
</evidence>
<dbReference type="PANTHER" id="PTHR43761:SF1">
    <property type="entry name" value="D-ISOMER SPECIFIC 2-HYDROXYACID DEHYDROGENASE CATALYTIC DOMAIN-CONTAINING PROTEIN-RELATED"/>
    <property type="match status" value="1"/>
</dbReference>
<protein>
    <submittedName>
        <fullName evidence="7">Glycerate dehydrogenase</fullName>
    </submittedName>
</protein>
<sequence length="338" mass="36989">MAEHRHLVHLQAGLFDPPHQFTAPPGITLTQEHHSTTSPEQLHARIRDATIIVFSYTRIDAEALSEAVSPKLKLIAVTAVGTDSVDLEACRKRDIRVTNCPGSNVEAVSNHVMALYFAARRNILRMDRATKDGTWARFSSSLSDGMADRYGNWCLTCDEEVMGILGYGYVGKRVAKMAQALGMKVLVAGRKGETNPSTNGDTDIQRTAFGEVLRRSTVLVIAVPRITETMNMISTAEFAKMSYKTVLVNVARGGIVNEVALLQALKDRTIHGVATDVFTVEPASAETSPLLAEGVNELNLTTTPHLAWNADKTAENYARMSPENVMNYLLDHPTNIVV</sequence>
<evidence type="ECO:0000256" key="3">
    <source>
        <dbReference type="ARBA" id="ARBA00023027"/>
    </source>
</evidence>
<dbReference type="EMBL" id="JPOX01000031">
    <property type="protein sequence ID" value="KFX44059.1"/>
    <property type="molecule type" value="Genomic_DNA"/>
</dbReference>
<evidence type="ECO:0000259" key="6">
    <source>
        <dbReference type="Pfam" id="PF02826"/>
    </source>
</evidence>
<dbReference type="SUPFAM" id="SSF52283">
    <property type="entry name" value="Formate/glycerate dehydrogenase catalytic domain-like"/>
    <property type="match status" value="1"/>
</dbReference>
<dbReference type="Pfam" id="PF02826">
    <property type="entry name" value="2-Hacid_dh_C"/>
    <property type="match status" value="1"/>
</dbReference>
<keyword evidence="2 4" id="KW-0560">Oxidoreductase</keyword>
<name>A0A093V262_TALMA</name>
<dbReference type="SUPFAM" id="SSF51735">
    <property type="entry name" value="NAD(P)-binding Rossmann-fold domains"/>
    <property type="match status" value="1"/>
</dbReference>
<dbReference type="InterPro" id="IPR006139">
    <property type="entry name" value="D-isomer_2_OHA_DH_cat_dom"/>
</dbReference>
<evidence type="ECO:0000259" key="5">
    <source>
        <dbReference type="Pfam" id="PF00389"/>
    </source>
</evidence>
<feature type="domain" description="D-isomer specific 2-hydroxyacid dehydrogenase NAD-binding" evidence="6">
    <location>
        <begin position="113"/>
        <end position="307"/>
    </location>
</feature>
<dbReference type="CDD" id="cd05198">
    <property type="entry name" value="formate_dh_like"/>
    <property type="match status" value="1"/>
</dbReference>
<dbReference type="GO" id="GO:0051287">
    <property type="term" value="F:NAD binding"/>
    <property type="evidence" value="ECO:0007669"/>
    <property type="project" value="InterPro"/>
</dbReference>
<gene>
    <name evidence="7" type="ORF">GQ26_0311070</name>
</gene>
<reference evidence="7" key="2">
    <citation type="journal article" date="2014" name="PLoS Genet.">
        <title>Signature gene expression reveals novel clues to the molecular mechanisms of dimorphic transition in Penicillium marneffei.</title>
        <authorList>
            <person name="Yang E."/>
            <person name="Wang G."/>
            <person name="Cai J."/>
            <person name="Woo P.C."/>
            <person name="Lau S.K."/>
            <person name="Yuen K.-Y."/>
            <person name="Chow W.-N."/>
            <person name="Lin X."/>
        </authorList>
    </citation>
    <scope>NUCLEOTIDE SEQUENCE</scope>
    <source>
        <strain evidence="7">PM1</strain>
    </source>
</reference>
<dbReference type="Pfam" id="PF00389">
    <property type="entry name" value="2-Hacid_dh"/>
    <property type="match status" value="1"/>
</dbReference>
<dbReference type="InterPro" id="IPR050418">
    <property type="entry name" value="D-iso_2-hydroxyacid_DH_PdxB"/>
</dbReference>
<reference key="1">
    <citation type="journal article" date="2014" name="PLoS Genet.">
        <title>Signature Gene Expression Reveals Novel Clues to the Molecular Mechanisms of Dimorphic Transition in Penicillium marneffei.</title>
        <authorList>
            <person name="Yang E."/>
            <person name="Wang G."/>
            <person name="Cai J."/>
            <person name="Woo P.C."/>
            <person name="Lau S.K."/>
            <person name="Yuen K.-Y."/>
            <person name="Chow W.-N."/>
            <person name="Lin X."/>
        </authorList>
    </citation>
    <scope>NUCLEOTIDE SEQUENCE [LARGE SCALE GENOMIC DNA]</scope>
    <source>
        <strain>PM1</strain>
    </source>
</reference>
<dbReference type="InterPro" id="IPR006140">
    <property type="entry name" value="D-isomer_DH_NAD-bd"/>
</dbReference>
<accession>A0A093V262</accession>
<comment type="caution">
    <text evidence="7">The sequence shown here is derived from an EMBL/GenBank/DDBJ whole genome shotgun (WGS) entry which is preliminary data.</text>
</comment>
<dbReference type="InterPro" id="IPR036291">
    <property type="entry name" value="NAD(P)-bd_dom_sf"/>
</dbReference>